<dbReference type="InterPro" id="IPR039424">
    <property type="entry name" value="SBP_5"/>
</dbReference>
<dbReference type="GO" id="GO:0030288">
    <property type="term" value="C:outer membrane-bounded periplasmic space"/>
    <property type="evidence" value="ECO:0007669"/>
    <property type="project" value="UniProtKB-ARBA"/>
</dbReference>
<dbReference type="InterPro" id="IPR030678">
    <property type="entry name" value="Peptide/Ni-bd"/>
</dbReference>
<evidence type="ECO:0000313" key="4">
    <source>
        <dbReference type="Proteomes" id="UP000250744"/>
    </source>
</evidence>
<dbReference type="InterPro" id="IPR000914">
    <property type="entry name" value="SBP_5_dom"/>
</dbReference>
<dbReference type="Gene3D" id="3.10.105.10">
    <property type="entry name" value="Dipeptide-binding Protein, Domain 3"/>
    <property type="match status" value="1"/>
</dbReference>
<dbReference type="RefSeq" id="WP_112158909.1">
    <property type="nucleotide sequence ID" value="NZ_QKRX01000005.1"/>
</dbReference>
<dbReference type="PANTHER" id="PTHR30290:SF83">
    <property type="entry name" value="ABC TRANSPORTER SUBSTRATE-BINDING PROTEIN"/>
    <property type="match status" value="1"/>
</dbReference>
<gene>
    <name evidence="3" type="ORF">DN062_08530</name>
</gene>
<reference evidence="3 4" key="1">
    <citation type="submission" date="2018-06" db="EMBL/GenBank/DDBJ databases">
        <title>Nitrincola tibetense sp. nov., isolated from Lake XuguoCo on Tibetan Plateau.</title>
        <authorList>
            <person name="Xing P."/>
        </authorList>
    </citation>
    <scope>NUCLEOTIDE SEQUENCE [LARGE SCALE GENOMIC DNA]</scope>
    <source>
        <strain evidence="4">xg18</strain>
    </source>
</reference>
<dbReference type="EMBL" id="QKRX01000005">
    <property type="protein sequence ID" value="RAU18268.1"/>
    <property type="molecule type" value="Genomic_DNA"/>
</dbReference>
<dbReference type="GO" id="GO:1904680">
    <property type="term" value="F:peptide transmembrane transporter activity"/>
    <property type="evidence" value="ECO:0007669"/>
    <property type="project" value="TreeGrafter"/>
</dbReference>
<organism evidence="3 4">
    <name type="scientific">Nitrincola tibetensis</name>
    <dbReference type="NCBI Taxonomy" id="2219697"/>
    <lineage>
        <taxon>Bacteria</taxon>
        <taxon>Pseudomonadati</taxon>
        <taxon>Pseudomonadota</taxon>
        <taxon>Gammaproteobacteria</taxon>
        <taxon>Oceanospirillales</taxon>
        <taxon>Oceanospirillaceae</taxon>
        <taxon>Nitrincola</taxon>
    </lineage>
</organism>
<dbReference type="AlphaFoldDB" id="A0A364NMC3"/>
<protein>
    <submittedName>
        <fullName evidence="3">ABC transporter substrate-binding protein</fullName>
    </submittedName>
</protein>
<dbReference type="Gene3D" id="3.40.190.10">
    <property type="entry name" value="Periplasmic binding protein-like II"/>
    <property type="match status" value="1"/>
</dbReference>
<feature type="domain" description="Solute-binding protein family 5" evidence="2">
    <location>
        <begin position="76"/>
        <end position="427"/>
    </location>
</feature>
<dbReference type="GO" id="GO:0015833">
    <property type="term" value="P:peptide transport"/>
    <property type="evidence" value="ECO:0007669"/>
    <property type="project" value="TreeGrafter"/>
</dbReference>
<comment type="caution">
    <text evidence="3">The sequence shown here is derived from an EMBL/GenBank/DDBJ whole genome shotgun (WGS) entry which is preliminary data.</text>
</comment>
<accession>A0A364NMC3</accession>
<evidence type="ECO:0000256" key="1">
    <source>
        <dbReference type="SAM" id="SignalP"/>
    </source>
</evidence>
<dbReference type="PANTHER" id="PTHR30290">
    <property type="entry name" value="PERIPLASMIC BINDING COMPONENT OF ABC TRANSPORTER"/>
    <property type="match status" value="1"/>
</dbReference>
<evidence type="ECO:0000313" key="3">
    <source>
        <dbReference type="EMBL" id="RAU18268.1"/>
    </source>
</evidence>
<evidence type="ECO:0000259" key="2">
    <source>
        <dbReference type="Pfam" id="PF00496"/>
    </source>
</evidence>
<feature type="chain" id="PRO_5016916881" evidence="1">
    <location>
        <begin position="29"/>
        <end position="518"/>
    </location>
</feature>
<dbReference type="Proteomes" id="UP000250744">
    <property type="component" value="Unassembled WGS sequence"/>
</dbReference>
<keyword evidence="1" id="KW-0732">Signal</keyword>
<sequence>MKTQRFFLKSCLALLLSGVVCVSTQTFAQGPTKANTLSIGGPFEFTSQDPSQQGYLFTRMQVAETLVDVAPDGRLLPGLAEAWQVDDTGLIWQFALREGVAFHDGHLLDAHAVLNSIEQALNKHGPLAQVPIASLAVLSDQTLQITLEQPYTLLPAVLAHYSTVIISPKTYNPEGQVDQLHATGPYQIETIQPPHKLLVKRFDGYWGQAASIEYAEYLTGHRGESRTLQARSGQADITLTLDPASMNSLKRERYLNLHSDLIPRSILIKLNNGHPFLDHIDARQALSLALDRTGIANAILRVPGSEANQLVPSSLAAWHRQDLPPAVRDLQRAKALLAELGWQAGADGVLVREGERFSLKLITYADRPELTTVATAIQAQLAELGVEVNVEVTNSSAIPSGHQDGSLEMALIARNYGFIADPLGVMIADFGQLGGGDWGAMNWQHPEVVELISELKVEQDADAYFQKSQRVAEVLAQELPLIPVTFYTQQTAVNTRVKHFRFDPFERNYYLNEMELSK</sequence>
<proteinExistence type="predicted"/>
<dbReference type="Pfam" id="PF00496">
    <property type="entry name" value="SBP_bac_5"/>
    <property type="match status" value="1"/>
</dbReference>
<feature type="signal peptide" evidence="1">
    <location>
        <begin position="1"/>
        <end position="28"/>
    </location>
</feature>
<dbReference type="SUPFAM" id="SSF53850">
    <property type="entry name" value="Periplasmic binding protein-like II"/>
    <property type="match status" value="1"/>
</dbReference>
<dbReference type="CDD" id="cd08490">
    <property type="entry name" value="PBP2_NikA_DppA_OppA_like_3"/>
    <property type="match status" value="1"/>
</dbReference>
<name>A0A364NMC3_9GAMM</name>
<keyword evidence="4" id="KW-1185">Reference proteome</keyword>
<dbReference type="GO" id="GO:0043190">
    <property type="term" value="C:ATP-binding cassette (ABC) transporter complex"/>
    <property type="evidence" value="ECO:0007669"/>
    <property type="project" value="InterPro"/>
</dbReference>
<dbReference type="PIRSF" id="PIRSF002741">
    <property type="entry name" value="MppA"/>
    <property type="match status" value="1"/>
</dbReference>
<dbReference type="OrthoDB" id="9801912at2"/>